<dbReference type="GO" id="GO:0016627">
    <property type="term" value="F:oxidoreductase activity, acting on the CH-CH group of donors"/>
    <property type="evidence" value="ECO:0007669"/>
    <property type="project" value="TreeGrafter"/>
</dbReference>
<protein>
    <submittedName>
        <fullName evidence="3">Pyridoxamine 5-phosphate oxidase</fullName>
    </submittedName>
</protein>
<evidence type="ECO:0000313" key="3">
    <source>
        <dbReference type="EMBL" id="MCQ6963576.1"/>
    </source>
</evidence>
<dbReference type="AlphaFoldDB" id="A0AAE3KYA5"/>
<accession>A0AAE3KYA5</accession>
<evidence type="ECO:0000259" key="2">
    <source>
        <dbReference type="Pfam" id="PF01243"/>
    </source>
</evidence>
<evidence type="ECO:0000256" key="1">
    <source>
        <dbReference type="ARBA" id="ARBA00023002"/>
    </source>
</evidence>
<dbReference type="PANTHER" id="PTHR35176">
    <property type="entry name" value="HEME OXYGENASE HI_0854-RELATED"/>
    <property type="match status" value="1"/>
</dbReference>
<name>A0AAE3KYA5_9EURY</name>
<dbReference type="InterPro" id="IPR052019">
    <property type="entry name" value="F420H2_bilvrd_red/Heme_oxyg"/>
</dbReference>
<comment type="caution">
    <text evidence="3">The sequence shown here is derived from an EMBL/GenBank/DDBJ whole genome shotgun (WGS) entry which is preliminary data.</text>
</comment>
<dbReference type="Proteomes" id="UP001206983">
    <property type="component" value="Unassembled WGS sequence"/>
</dbReference>
<dbReference type="SUPFAM" id="SSF50475">
    <property type="entry name" value="FMN-binding split barrel"/>
    <property type="match status" value="1"/>
</dbReference>
<dbReference type="Pfam" id="PF01243">
    <property type="entry name" value="PNPOx_N"/>
    <property type="match status" value="1"/>
</dbReference>
<keyword evidence="1" id="KW-0560">Oxidoreductase</keyword>
<reference evidence="3 4" key="1">
    <citation type="journal article" date="2011" name="Appl. Environ. Microbiol.">
        <title>Methanogenic archaea isolated from Taiwan's Chelungpu fault.</title>
        <authorList>
            <person name="Wu S.Y."/>
            <person name="Lai M.C."/>
        </authorList>
    </citation>
    <scope>NUCLEOTIDE SEQUENCE [LARGE SCALE GENOMIC DNA]</scope>
    <source>
        <strain evidence="3 4">St545Mb</strain>
    </source>
</reference>
<dbReference type="InterPro" id="IPR011576">
    <property type="entry name" value="Pyridox_Oxase_N"/>
</dbReference>
<dbReference type="Gene3D" id="2.30.110.10">
    <property type="entry name" value="Electron Transport, Fmn-binding Protein, Chain A"/>
    <property type="match status" value="1"/>
</dbReference>
<proteinExistence type="predicted"/>
<dbReference type="RefSeq" id="WP_256623473.1">
    <property type="nucleotide sequence ID" value="NZ_JTEO01000006.1"/>
</dbReference>
<keyword evidence="4" id="KW-1185">Reference proteome</keyword>
<dbReference type="InterPro" id="IPR012349">
    <property type="entry name" value="Split_barrel_FMN-bd"/>
</dbReference>
<dbReference type="GO" id="GO:0005829">
    <property type="term" value="C:cytosol"/>
    <property type="evidence" value="ECO:0007669"/>
    <property type="project" value="TreeGrafter"/>
</dbReference>
<dbReference type="EMBL" id="JTEO01000006">
    <property type="protein sequence ID" value="MCQ6963576.1"/>
    <property type="molecule type" value="Genomic_DNA"/>
</dbReference>
<dbReference type="GO" id="GO:0070967">
    <property type="term" value="F:coenzyme F420 binding"/>
    <property type="evidence" value="ECO:0007669"/>
    <property type="project" value="TreeGrafter"/>
</dbReference>
<evidence type="ECO:0000313" key="4">
    <source>
        <dbReference type="Proteomes" id="UP001206983"/>
    </source>
</evidence>
<gene>
    <name evidence="3" type="ORF">PV02_10865</name>
</gene>
<organism evidence="3 4">
    <name type="scientific">Methanolobus chelungpuianus</name>
    <dbReference type="NCBI Taxonomy" id="502115"/>
    <lineage>
        <taxon>Archaea</taxon>
        <taxon>Methanobacteriati</taxon>
        <taxon>Methanobacteriota</taxon>
        <taxon>Stenosarchaea group</taxon>
        <taxon>Methanomicrobia</taxon>
        <taxon>Methanosarcinales</taxon>
        <taxon>Methanosarcinaceae</taxon>
        <taxon>Methanolobus</taxon>
    </lineage>
</organism>
<feature type="domain" description="Pyridoxamine 5'-phosphate oxidase N-terminal" evidence="2">
    <location>
        <begin position="5"/>
        <end position="132"/>
    </location>
</feature>
<sequence>MTEEIKQKIADYLSSHQWLNLGTADRKGRPMVHTMAFASDGATVYFVTDKNTHKVADMMDNPKVAYTVDEDNVQVSRITGVQMQGKASLVTDREETSRAFRMMAEKYPFMADMPSNPDNVFFKVQPEEAYYLDYSRGFNHRDFVTY</sequence>
<dbReference type="PANTHER" id="PTHR35176:SF6">
    <property type="entry name" value="HEME OXYGENASE HI_0854-RELATED"/>
    <property type="match status" value="1"/>
</dbReference>